<feature type="binding site" evidence="8">
    <location>
        <position position="265"/>
    </location>
    <ligand>
        <name>substrate</name>
    </ligand>
</feature>
<dbReference type="GO" id="GO:0009252">
    <property type="term" value="P:peptidoglycan biosynthetic process"/>
    <property type="evidence" value="ECO:0007669"/>
    <property type="project" value="UniProtKB-KW"/>
</dbReference>
<evidence type="ECO:0000313" key="12">
    <source>
        <dbReference type="Proteomes" id="UP000642748"/>
    </source>
</evidence>
<evidence type="ECO:0000256" key="2">
    <source>
        <dbReference type="ARBA" id="ARBA00022729"/>
    </source>
</evidence>
<feature type="domain" description="Peptidase S11 D-alanyl-D-alanine carboxypeptidase A N-terminal" evidence="10">
    <location>
        <begin position="92"/>
        <end position="283"/>
    </location>
</feature>
<dbReference type="Gene3D" id="3.40.710.10">
    <property type="entry name" value="DD-peptidase/beta-lactamase superfamily"/>
    <property type="match status" value="1"/>
</dbReference>
<dbReference type="GO" id="GO:0071555">
    <property type="term" value="P:cell wall organization"/>
    <property type="evidence" value="ECO:0007669"/>
    <property type="project" value="UniProtKB-KW"/>
</dbReference>
<evidence type="ECO:0000256" key="8">
    <source>
        <dbReference type="PIRSR" id="PIRSR618044-2"/>
    </source>
</evidence>
<evidence type="ECO:0000256" key="6">
    <source>
        <dbReference type="ARBA" id="ARBA00023316"/>
    </source>
</evidence>
<dbReference type="PRINTS" id="PR00725">
    <property type="entry name" value="DADACBPTASE1"/>
</dbReference>
<dbReference type="GO" id="GO:0008360">
    <property type="term" value="P:regulation of cell shape"/>
    <property type="evidence" value="ECO:0007669"/>
    <property type="project" value="UniProtKB-KW"/>
</dbReference>
<keyword evidence="2" id="KW-0732">Signal</keyword>
<proteinExistence type="inferred from homology"/>
<dbReference type="PANTHER" id="PTHR21581:SF33">
    <property type="entry name" value="D-ALANYL-D-ALANINE CARBOXYPEPTIDASE DACB"/>
    <property type="match status" value="1"/>
</dbReference>
<dbReference type="GO" id="GO:0009002">
    <property type="term" value="F:serine-type D-Ala-D-Ala carboxypeptidase activity"/>
    <property type="evidence" value="ECO:0007669"/>
    <property type="project" value="InterPro"/>
</dbReference>
<keyword evidence="4" id="KW-0133">Cell shape</keyword>
<gene>
    <name evidence="11" type="ORF">Raf01_70440</name>
</gene>
<evidence type="ECO:0000313" key="11">
    <source>
        <dbReference type="EMBL" id="GIH18872.1"/>
    </source>
</evidence>
<dbReference type="Pfam" id="PF00768">
    <property type="entry name" value="Peptidase_S11"/>
    <property type="match status" value="1"/>
</dbReference>
<keyword evidence="5" id="KW-0573">Peptidoglycan synthesis</keyword>
<keyword evidence="3" id="KW-0378">Hydrolase</keyword>
<feature type="active site" description="Proton acceptor" evidence="7">
    <location>
        <position position="101"/>
    </location>
</feature>
<keyword evidence="12" id="KW-1185">Reference proteome</keyword>
<comment type="caution">
    <text evidence="11">The sequence shown here is derived from an EMBL/GenBank/DDBJ whole genome shotgun (WGS) entry which is preliminary data.</text>
</comment>
<organism evidence="11 12">
    <name type="scientific">Rugosimonospora africana</name>
    <dbReference type="NCBI Taxonomy" id="556532"/>
    <lineage>
        <taxon>Bacteria</taxon>
        <taxon>Bacillati</taxon>
        <taxon>Actinomycetota</taxon>
        <taxon>Actinomycetes</taxon>
        <taxon>Micromonosporales</taxon>
        <taxon>Micromonosporaceae</taxon>
        <taxon>Rugosimonospora</taxon>
    </lineage>
</organism>
<feature type="active site" evidence="7">
    <location>
        <position position="165"/>
    </location>
</feature>
<sequence length="413" mass="43095">MTKTNLEPVAEPRPARRRRLWLAVAVLVPLLGAAGFAGLRLAGPLPAPQVIQAVPQMYVIPGTPPILPWPSDGQAVLEVEGLGGLGSSGGSKPVPIASVTKVMTAYLILRDHPMRVNEDGPTLTVSADEAAAYPDQFARGESLVQVEAGEVLTERQALQALLLPSANNMAYILARWDAGSRPAFVAKMNRAAADLGMAHSHYTDPSGLEATTVSTAADQVTLARAAMEFPVMAQIVAMKQATLPVAGVVKNVNSLLGENGIVGVKTGNTDQAGGCLVFAADLGVNGHPIKVIGAVLGPGPEMQDAFTAARRLMEIGSTVVHEYRAVHAGQLVATVRGPLGRSTTLVASDDLDVLGWPGLTYRLDTHATVPDKIAAAVGVGTLKLTADNTAVSTDVQTTGALIPPGWWERIAHR</sequence>
<name>A0A8J3QZF6_9ACTN</name>
<dbReference type="SUPFAM" id="SSF56601">
    <property type="entry name" value="beta-lactamase/transpeptidase-like"/>
    <property type="match status" value="1"/>
</dbReference>
<evidence type="ECO:0000256" key="1">
    <source>
        <dbReference type="ARBA" id="ARBA00007164"/>
    </source>
</evidence>
<evidence type="ECO:0000256" key="4">
    <source>
        <dbReference type="ARBA" id="ARBA00022960"/>
    </source>
</evidence>
<evidence type="ECO:0000256" key="5">
    <source>
        <dbReference type="ARBA" id="ARBA00022984"/>
    </source>
</evidence>
<keyword evidence="6" id="KW-0961">Cell wall biogenesis/degradation</keyword>
<dbReference type="PANTHER" id="PTHR21581">
    <property type="entry name" value="D-ALANYL-D-ALANINE CARBOXYPEPTIDASE"/>
    <property type="match status" value="1"/>
</dbReference>
<evidence type="ECO:0000256" key="7">
    <source>
        <dbReference type="PIRSR" id="PIRSR618044-1"/>
    </source>
</evidence>
<evidence type="ECO:0000256" key="3">
    <source>
        <dbReference type="ARBA" id="ARBA00022801"/>
    </source>
</evidence>
<dbReference type="EMBL" id="BONZ01000074">
    <property type="protein sequence ID" value="GIH18872.1"/>
    <property type="molecule type" value="Genomic_DNA"/>
</dbReference>
<dbReference type="RefSeq" id="WP_203922373.1">
    <property type="nucleotide sequence ID" value="NZ_BONZ01000074.1"/>
</dbReference>
<dbReference type="InterPro" id="IPR018044">
    <property type="entry name" value="Peptidase_S11"/>
</dbReference>
<reference evidence="11" key="1">
    <citation type="submission" date="2021-01" db="EMBL/GenBank/DDBJ databases">
        <title>Whole genome shotgun sequence of Rugosimonospora africana NBRC 104875.</title>
        <authorList>
            <person name="Komaki H."/>
            <person name="Tamura T."/>
        </authorList>
    </citation>
    <scope>NUCLEOTIDE SEQUENCE</scope>
    <source>
        <strain evidence="11">NBRC 104875</strain>
    </source>
</reference>
<evidence type="ECO:0000256" key="9">
    <source>
        <dbReference type="RuleBase" id="RU004016"/>
    </source>
</evidence>
<dbReference type="AlphaFoldDB" id="A0A8J3QZF6"/>
<dbReference type="InterPro" id="IPR001967">
    <property type="entry name" value="Peptidase_S11_N"/>
</dbReference>
<dbReference type="GO" id="GO:0006508">
    <property type="term" value="P:proteolysis"/>
    <property type="evidence" value="ECO:0007669"/>
    <property type="project" value="InterPro"/>
</dbReference>
<dbReference type="InterPro" id="IPR012338">
    <property type="entry name" value="Beta-lactam/transpept-like"/>
</dbReference>
<feature type="active site" description="Acyl-ester intermediate" evidence="7">
    <location>
        <position position="98"/>
    </location>
</feature>
<accession>A0A8J3QZF6</accession>
<dbReference type="Proteomes" id="UP000642748">
    <property type="component" value="Unassembled WGS sequence"/>
</dbReference>
<evidence type="ECO:0000259" key="10">
    <source>
        <dbReference type="Pfam" id="PF00768"/>
    </source>
</evidence>
<protein>
    <recommendedName>
        <fullName evidence="10">Peptidase S11 D-alanyl-D-alanine carboxypeptidase A N-terminal domain-containing protein</fullName>
    </recommendedName>
</protein>
<comment type="similarity">
    <text evidence="1 9">Belongs to the peptidase S11 family.</text>
</comment>